<dbReference type="PANTHER" id="PTHR22807">
    <property type="entry name" value="NOP2 YEAST -RELATED NOL1/NOP2/FMU SUN DOMAIN-CONTAINING"/>
    <property type="match status" value="1"/>
</dbReference>
<proteinExistence type="inferred from homology"/>
<keyword evidence="8 14" id="KW-0808">Transferase</keyword>
<dbReference type="RefSeq" id="WP_050352688.1">
    <property type="nucleotide sequence ID" value="NZ_BOSN01000001.1"/>
</dbReference>
<dbReference type="InterPro" id="IPR001678">
    <property type="entry name" value="MeTrfase_RsmB-F_NOP2_dom"/>
</dbReference>
<dbReference type="Proteomes" id="UP000036780">
    <property type="component" value="Unassembled WGS sequence"/>
</dbReference>
<evidence type="ECO:0000256" key="2">
    <source>
        <dbReference type="ARBA" id="ARBA00004496"/>
    </source>
</evidence>
<dbReference type="Gene3D" id="3.30.70.1170">
    <property type="entry name" value="Sun protein, domain 3"/>
    <property type="match status" value="1"/>
</dbReference>
<comment type="caution">
    <text evidence="16">The sequence shown here is derived from an EMBL/GenBank/DDBJ whole genome shotgun (WGS) entry which is preliminary data.</text>
</comment>
<dbReference type="Pfam" id="PF01029">
    <property type="entry name" value="NusB"/>
    <property type="match status" value="1"/>
</dbReference>
<dbReference type="InterPro" id="IPR023267">
    <property type="entry name" value="RCMT"/>
</dbReference>
<keyword evidence="7 14" id="KW-0489">Methyltransferase</keyword>
<dbReference type="PROSITE" id="PS51686">
    <property type="entry name" value="SAM_MT_RSMB_NOP"/>
    <property type="match status" value="1"/>
</dbReference>
<dbReference type="Pfam" id="PF22458">
    <property type="entry name" value="RsmF-B_ferredox"/>
    <property type="match status" value="1"/>
</dbReference>
<evidence type="ECO:0000256" key="7">
    <source>
        <dbReference type="ARBA" id="ARBA00022603"/>
    </source>
</evidence>
<dbReference type="OrthoDB" id="9810297at2"/>
<dbReference type="PATRIC" id="fig|1473.5.peg.2147"/>
<keyword evidence="10 14" id="KW-0694">RNA-binding</keyword>
<dbReference type="PROSITE" id="PS01153">
    <property type="entry name" value="NOL1_NOP2_SUN"/>
    <property type="match status" value="1"/>
</dbReference>
<gene>
    <name evidence="16" type="ORF">AFK71_17165</name>
</gene>
<feature type="binding site" evidence="14">
    <location>
        <position position="329"/>
    </location>
    <ligand>
        <name>S-adenosyl-L-methionine</name>
        <dbReference type="ChEBI" id="CHEBI:59789"/>
    </ligand>
</feature>
<dbReference type="Pfam" id="PF01189">
    <property type="entry name" value="Methyltr_RsmB-F"/>
    <property type="match status" value="1"/>
</dbReference>
<dbReference type="AlphaFoldDB" id="A0A0L0QNC2"/>
<evidence type="ECO:0000256" key="1">
    <source>
        <dbReference type="ARBA" id="ARBA00002724"/>
    </source>
</evidence>
<dbReference type="Gene3D" id="1.10.940.10">
    <property type="entry name" value="NusB-like"/>
    <property type="match status" value="1"/>
</dbReference>
<dbReference type="NCBIfam" id="NF011494">
    <property type="entry name" value="PRK14902.1"/>
    <property type="match status" value="1"/>
</dbReference>
<evidence type="ECO:0000256" key="11">
    <source>
        <dbReference type="ARBA" id="ARBA00030399"/>
    </source>
</evidence>
<evidence type="ECO:0000256" key="4">
    <source>
        <dbReference type="ARBA" id="ARBA00012140"/>
    </source>
</evidence>
<feature type="binding site" evidence="14">
    <location>
        <position position="310"/>
    </location>
    <ligand>
        <name>S-adenosyl-L-methionine</name>
        <dbReference type="ChEBI" id="CHEBI:59789"/>
    </ligand>
</feature>
<feature type="binding site" evidence="14">
    <location>
        <position position="283"/>
    </location>
    <ligand>
        <name>S-adenosyl-L-methionine</name>
        <dbReference type="ChEBI" id="CHEBI:59789"/>
    </ligand>
</feature>
<dbReference type="FunFam" id="3.30.70.1170:FF:000003">
    <property type="entry name" value="16S rRNA (Cytosine(967)-C(5))-methyltransferase RsmB"/>
    <property type="match status" value="1"/>
</dbReference>
<dbReference type="FunFam" id="3.40.50.150:FF:000022">
    <property type="entry name" value="Ribosomal RNA small subunit methyltransferase B"/>
    <property type="match status" value="1"/>
</dbReference>
<dbReference type="SUPFAM" id="SSF48013">
    <property type="entry name" value="NusB-like"/>
    <property type="match status" value="1"/>
</dbReference>
<dbReference type="Gene3D" id="3.40.50.150">
    <property type="entry name" value="Vaccinia Virus protein VP39"/>
    <property type="match status" value="1"/>
</dbReference>
<dbReference type="PANTHER" id="PTHR22807:SF53">
    <property type="entry name" value="RIBOSOMAL RNA SMALL SUBUNIT METHYLTRANSFERASE B-RELATED"/>
    <property type="match status" value="1"/>
</dbReference>
<dbReference type="InterPro" id="IPR006027">
    <property type="entry name" value="NusB_RsmB_TIM44"/>
</dbReference>
<dbReference type="EC" id="2.1.1.176" evidence="4"/>
<dbReference type="GO" id="GO:0003723">
    <property type="term" value="F:RNA binding"/>
    <property type="evidence" value="ECO:0007669"/>
    <property type="project" value="UniProtKB-UniRule"/>
</dbReference>
<dbReference type="GeneID" id="66870747"/>
<keyword evidence="9 14" id="KW-0949">S-adenosyl-L-methionine</keyword>
<evidence type="ECO:0000256" key="10">
    <source>
        <dbReference type="ARBA" id="ARBA00022884"/>
    </source>
</evidence>
<evidence type="ECO:0000256" key="3">
    <source>
        <dbReference type="ARBA" id="ARBA00007494"/>
    </source>
</evidence>
<accession>A0A0L0QNC2</accession>
<dbReference type="GO" id="GO:0008649">
    <property type="term" value="F:rRNA methyltransferase activity"/>
    <property type="evidence" value="ECO:0007669"/>
    <property type="project" value="InterPro"/>
</dbReference>
<evidence type="ECO:0000313" key="16">
    <source>
        <dbReference type="EMBL" id="KNE20120.1"/>
    </source>
</evidence>
<dbReference type="EMBL" id="LGTO01000007">
    <property type="protein sequence ID" value="KNE20120.1"/>
    <property type="molecule type" value="Genomic_DNA"/>
</dbReference>
<dbReference type="SUPFAM" id="SSF53335">
    <property type="entry name" value="S-adenosyl-L-methionine-dependent methyltransferases"/>
    <property type="match status" value="1"/>
</dbReference>
<dbReference type="InterPro" id="IPR049560">
    <property type="entry name" value="MeTrfase_RsmB-F_NOP2_cat"/>
</dbReference>
<evidence type="ECO:0000256" key="6">
    <source>
        <dbReference type="ARBA" id="ARBA00022552"/>
    </source>
</evidence>
<reference evidence="17" key="1">
    <citation type="submission" date="2015-07" db="EMBL/GenBank/DDBJ databases">
        <title>Fjat-10053 dsm26.</title>
        <authorList>
            <person name="Liu B."/>
            <person name="Wang J."/>
            <person name="Zhu Y."/>
            <person name="Liu G."/>
            <person name="Chen Q."/>
            <person name="Chen Z."/>
            <person name="Lan J."/>
            <person name="Che J."/>
            <person name="Ge C."/>
            <person name="Shi H."/>
            <person name="Pan Z."/>
            <person name="Liu X."/>
        </authorList>
    </citation>
    <scope>NUCLEOTIDE SEQUENCE [LARGE SCALE GENOMIC DNA]</scope>
    <source>
        <strain evidence="17">DSM 26</strain>
    </source>
</reference>
<evidence type="ECO:0000313" key="17">
    <source>
        <dbReference type="Proteomes" id="UP000036780"/>
    </source>
</evidence>
<dbReference type="FunFam" id="1.10.940.10:FF:000006">
    <property type="entry name" value="16S rRNA (Cytosine(967)-C(5))-methyltransferase RsmB"/>
    <property type="match status" value="1"/>
</dbReference>
<keyword evidence="5" id="KW-0963">Cytoplasm</keyword>
<comment type="function">
    <text evidence="1">Specifically methylates the cytosine at position 967 (m5C967) of 16S rRNA.</text>
</comment>
<evidence type="ECO:0000256" key="12">
    <source>
        <dbReference type="ARBA" id="ARBA00031088"/>
    </source>
</evidence>
<organism evidence="16 17">
    <name type="scientific">Virgibacillus pantothenticus</name>
    <dbReference type="NCBI Taxonomy" id="1473"/>
    <lineage>
        <taxon>Bacteria</taxon>
        <taxon>Bacillati</taxon>
        <taxon>Bacillota</taxon>
        <taxon>Bacilli</taxon>
        <taxon>Bacillales</taxon>
        <taxon>Bacillaceae</taxon>
        <taxon>Virgibacillus</taxon>
    </lineage>
</organism>
<comment type="subcellular location">
    <subcellularLocation>
        <location evidence="2">Cytoplasm</location>
    </subcellularLocation>
</comment>
<feature type="domain" description="SAM-dependent MTase RsmB/NOP-type" evidence="15">
    <location>
        <begin position="170"/>
        <end position="448"/>
    </location>
</feature>
<feature type="binding site" evidence="14">
    <location>
        <begin position="259"/>
        <end position="265"/>
    </location>
    <ligand>
        <name>S-adenosyl-L-methionine</name>
        <dbReference type="ChEBI" id="CHEBI:59789"/>
    </ligand>
</feature>
<evidence type="ECO:0000256" key="9">
    <source>
        <dbReference type="ARBA" id="ARBA00022691"/>
    </source>
</evidence>
<evidence type="ECO:0000256" key="8">
    <source>
        <dbReference type="ARBA" id="ARBA00022679"/>
    </source>
</evidence>
<evidence type="ECO:0000256" key="13">
    <source>
        <dbReference type="ARBA" id="ARBA00047283"/>
    </source>
</evidence>
<evidence type="ECO:0000259" key="15">
    <source>
        <dbReference type="PROSITE" id="PS51686"/>
    </source>
</evidence>
<protein>
    <recommendedName>
        <fullName evidence="4">16S rRNA (cytosine(967)-C(5))-methyltransferase</fullName>
        <ecNumber evidence="4">2.1.1.176</ecNumber>
    </recommendedName>
    <alternativeName>
        <fullName evidence="11">16S rRNA m5C967 methyltransferase</fullName>
    </alternativeName>
    <alternativeName>
        <fullName evidence="12">rRNA (cytosine-C(5)-)-methyltransferase RsmB</fullName>
    </alternativeName>
</protein>
<dbReference type="InterPro" id="IPR004573">
    <property type="entry name" value="rRNA_ssu_MeTfrase_B"/>
</dbReference>
<feature type="active site" description="Nucleophile" evidence="14">
    <location>
        <position position="382"/>
    </location>
</feature>
<comment type="similarity">
    <text evidence="3 14">Belongs to the class I-like SAM-binding methyltransferase superfamily. RsmB/NOP family.</text>
</comment>
<evidence type="ECO:0000256" key="5">
    <source>
        <dbReference type="ARBA" id="ARBA00022490"/>
    </source>
</evidence>
<dbReference type="InterPro" id="IPR035926">
    <property type="entry name" value="NusB-like_sf"/>
</dbReference>
<evidence type="ECO:0000256" key="14">
    <source>
        <dbReference type="PROSITE-ProRule" id="PRU01023"/>
    </source>
</evidence>
<dbReference type="GO" id="GO:0006355">
    <property type="term" value="P:regulation of DNA-templated transcription"/>
    <property type="evidence" value="ECO:0007669"/>
    <property type="project" value="InterPro"/>
</dbReference>
<sequence length="450" mass="50925">MNKQTVRSKALDTLIRIEKDQGYSHLLVNQELQAGGIRSKDEGLFTEIVYGTVQQQLTLDYYLKPFLKGKTNLDLWVRVLLRMSIYQMVFLDRIPDHAIIHEAVEIAKSRGHKGIASFVNGVLRAIQRKGVPSISALSDDTTRISIATSHPQWLVERWMNQYGKETTEAMCLANTKHKPLSVRIQPLKISRGEAIRQMEESGFKVHPSFFSPQGIVIEEGNVLKSKWFQEGMVTIQDQSSMLVAELLQLKPGMSVLDACSAPGGKATHIAEKMENQGRIDAYDLHAKKVKLIQAKADELDLSIIHPSTGDARKLREKYKDATFDRILIDAPCSGLGVIRGKPEIKYHKREEDIERLASIQQEILETVAPLLKQEGRLVYSTCTVDQQENEQVIRAFCEKHPSFEVDQTFFTALPKPLHDSEGISKEGLQIFPQTFQTDGFFITRLKLKNE</sequence>
<keyword evidence="17" id="KW-1185">Reference proteome</keyword>
<dbReference type="InterPro" id="IPR054728">
    <property type="entry name" value="RsmB-like_ferredoxin"/>
</dbReference>
<dbReference type="PRINTS" id="PR02008">
    <property type="entry name" value="RCMTFAMILY"/>
</dbReference>
<dbReference type="GO" id="GO:0005737">
    <property type="term" value="C:cytoplasm"/>
    <property type="evidence" value="ECO:0007669"/>
    <property type="project" value="UniProtKB-SubCell"/>
</dbReference>
<dbReference type="CDD" id="cd02440">
    <property type="entry name" value="AdoMet_MTases"/>
    <property type="match status" value="1"/>
</dbReference>
<name>A0A0L0QNC2_VIRPA</name>
<keyword evidence="6" id="KW-0698">rRNA processing</keyword>
<dbReference type="InterPro" id="IPR029063">
    <property type="entry name" value="SAM-dependent_MTases_sf"/>
</dbReference>
<dbReference type="InterPro" id="IPR018314">
    <property type="entry name" value="RsmB/NOL1/NOP2-like_CS"/>
</dbReference>
<dbReference type="NCBIfam" id="TIGR00563">
    <property type="entry name" value="rsmB"/>
    <property type="match status" value="1"/>
</dbReference>
<comment type="catalytic activity">
    <reaction evidence="13">
        <text>cytidine(967) in 16S rRNA + S-adenosyl-L-methionine = 5-methylcytidine(967) in 16S rRNA + S-adenosyl-L-homocysteine + H(+)</text>
        <dbReference type="Rhea" id="RHEA:42748"/>
        <dbReference type="Rhea" id="RHEA-COMP:10219"/>
        <dbReference type="Rhea" id="RHEA-COMP:10220"/>
        <dbReference type="ChEBI" id="CHEBI:15378"/>
        <dbReference type="ChEBI" id="CHEBI:57856"/>
        <dbReference type="ChEBI" id="CHEBI:59789"/>
        <dbReference type="ChEBI" id="CHEBI:74483"/>
        <dbReference type="ChEBI" id="CHEBI:82748"/>
        <dbReference type="EC" id="2.1.1.176"/>
    </reaction>
</comment>